<feature type="transmembrane region" description="Helical" evidence="1">
    <location>
        <begin position="61"/>
        <end position="83"/>
    </location>
</feature>
<keyword evidence="1" id="KW-0472">Membrane</keyword>
<keyword evidence="1" id="KW-0812">Transmembrane</keyword>
<dbReference type="EMBL" id="HBKQ01032199">
    <property type="protein sequence ID" value="CAE2252343.1"/>
    <property type="molecule type" value="Transcribed_RNA"/>
</dbReference>
<evidence type="ECO:0008006" key="3">
    <source>
        <dbReference type="Google" id="ProtNLM"/>
    </source>
</evidence>
<organism evidence="2">
    <name type="scientific">Odontella aurita</name>
    <dbReference type="NCBI Taxonomy" id="265563"/>
    <lineage>
        <taxon>Eukaryota</taxon>
        <taxon>Sar</taxon>
        <taxon>Stramenopiles</taxon>
        <taxon>Ochrophyta</taxon>
        <taxon>Bacillariophyta</taxon>
        <taxon>Mediophyceae</taxon>
        <taxon>Biddulphiophycidae</taxon>
        <taxon>Eupodiscales</taxon>
        <taxon>Odontellaceae</taxon>
        <taxon>Odontella</taxon>
    </lineage>
</organism>
<keyword evidence="1" id="KW-1133">Transmembrane helix</keyword>
<accession>A0A7S4J5G7</accession>
<reference evidence="2" key="1">
    <citation type="submission" date="2021-01" db="EMBL/GenBank/DDBJ databases">
        <authorList>
            <person name="Corre E."/>
            <person name="Pelletier E."/>
            <person name="Niang G."/>
            <person name="Scheremetjew M."/>
            <person name="Finn R."/>
            <person name="Kale V."/>
            <person name="Holt S."/>
            <person name="Cochrane G."/>
            <person name="Meng A."/>
            <person name="Brown T."/>
            <person name="Cohen L."/>
        </authorList>
    </citation>
    <scope>NUCLEOTIDE SEQUENCE</scope>
    <source>
        <strain evidence="2">Isolate 1302-5</strain>
    </source>
</reference>
<sequence>MVHGAPPTPPSHPKVRVLSTQQALAYQRLRKYTPRNLFSVSDLTVQLGTQSFSTMVRHGGMTLIVLAALLLLSLKTCAFSSSIELRTSPNRRLSAFASPSFRNSRLSASGAGAEEDVSDLGLTLDDLNAPLPPEFFSGLETSGYESTSRLADVDDGGCAWSESSDEVEAVLTIPGLRGQPSACLALEVAETTVSVTAFGRVVWSCILRGECQPEGNGATVFEAEDGPGMVPVIRLSLPGLSRLVEEGLPSQLKSCCKFYYR</sequence>
<protein>
    <recommendedName>
        <fullName evidence="3">Transmembrane protein</fullName>
    </recommendedName>
</protein>
<proteinExistence type="predicted"/>
<name>A0A7S4J5G7_9STRA</name>
<evidence type="ECO:0000313" key="2">
    <source>
        <dbReference type="EMBL" id="CAE2252343.1"/>
    </source>
</evidence>
<dbReference type="AlphaFoldDB" id="A0A7S4J5G7"/>
<gene>
    <name evidence="2" type="ORF">OAUR00152_LOCUS21979</name>
</gene>
<evidence type="ECO:0000256" key="1">
    <source>
        <dbReference type="SAM" id="Phobius"/>
    </source>
</evidence>